<proteinExistence type="predicted"/>
<evidence type="ECO:0000313" key="1">
    <source>
        <dbReference type="Proteomes" id="UP000887580"/>
    </source>
</evidence>
<organism evidence="1 2">
    <name type="scientific">Panagrolaimus sp. PS1159</name>
    <dbReference type="NCBI Taxonomy" id="55785"/>
    <lineage>
        <taxon>Eukaryota</taxon>
        <taxon>Metazoa</taxon>
        <taxon>Ecdysozoa</taxon>
        <taxon>Nematoda</taxon>
        <taxon>Chromadorea</taxon>
        <taxon>Rhabditida</taxon>
        <taxon>Tylenchina</taxon>
        <taxon>Panagrolaimomorpha</taxon>
        <taxon>Panagrolaimoidea</taxon>
        <taxon>Panagrolaimidae</taxon>
        <taxon>Panagrolaimus</taxon>
    </lineage>
</organism>
<name>A0AC35F334_9BILA</name>
<reference evidence="2" key="1">
    <citation type="submission" date="2022-11" db="UniProtKB">
        <authorList>
            <consortium name="WormBaseParasite"/>
        </authorList>
    </citation>
    <scope>IDENTIFICATION</scope>
</reference>
<dbReference type="Proteomes" id="UP000887580">
    <property type="component" value="Unplaced"/>
</dbReference>
<dbReference type="WBParaSite" id="PS1159_v2.g13337.t1">
    <property type="protein sequence ID" value="PS1159_v2.g13337.t1"/>
    <property type="gene ID" value="PS1159_v2.g13337"/>
</dbReference>
<accession>A0AC35F334</accession>
<sequence length="438" mass="49197">MISSNSLFEYGKRQNVVRYFGVANNEKEYFRFDVCAPSDDCLSGYGYIELCFLTNVTTRSQKGNCPDFFSSFKLQYYGKQKIFNVSEAMSNDTYFRMVGYYTYYYHFFQPSVIPKNMKFYRKGIKCLTAYHEVDWMTNKTQIRFAQPDDPINAVAEGADPWITVPFGNEIHPFQTAIIFQDSSPICTPSIYVNLPEYIRIENSESDATTTTTTTTKATTKKPTPTTTFQSSKTPLKEGKNVTKAFDGFLSSQDWIPMIIVAIFVCLLIPQFIIGSIILNKKSNEKADNFYLMVLEMRQNVRKEIQQNQKEALVAEKTEEAKELEERKRKINQMKEKLSAELPADDKNKGLIQIPKNSKAGSSRIGKREVLPNVEGIGGGTLITGASTKETENSVLPNAEGIGGGTLITVASTKETENSGIQLVKDVASETGSHSTKNK</sequence>
<evidence type="ECO:0000313" key="2">
    <source>
        <dbReference type="WBParaSite" id="PS1159_v2.g13337.t1"/>
    </source>
</evidence>
<protein>
    <submittedName>
        <fullName evidence="2">Uncharacterized protein</fullName>
    </submittedName>
</protein>